<dbReference type="RefSeq" id="WP_119060838.1">
    <property type="nucleotide sequence ID" value="NZ_QXDF01000001.1"/>
</dbReference>
<gene>
    <name evidence="2" type="ORF">BXY53_1090</name>
</gene>
<dbReference type="EMBL" id="QXDF01000001">
    <property type="protein sequence ID" value="RIA56001.1"/>
    <property type="molecule type" value="Genomic_DNA"/>
</dbReference>
<evidence type="ECO:0000313" key="2">
    <source>
        <dbReference type="EMBL" id="RIA56001.1"/>
    </source>
</evidence>
<dbReference type="InterPro" id="IPR054242">
    <property type="entry name" value="DUF6969"/>
</dbReference>
<protein>
    <recommendedName>
        <fullName evidence="1">DUF6969 domain-containing protein</fullName>
    </recommendedName>
</protein>
<keyword evidence="3" id="KW-1185">Reference proteome</keyword>
<organism evidence="2 3">
    <name type="scientific">Dichotomicrobium thermohalophilum</name>
    <dbReference type="NCBI Taxonomy" id="933063"/>
    <lineage>
        <taxon>Bacteria</taxon>
        <taxon>Pseudomonadati</taxon>
        <taxon>Pseudomonadota</taxon>
        <taxon>Alphaproteobacteria</taxon>
        <taxon>Hyphomicrobiales</taxon>
        <taxon>Hyphomicrobiaceae</taxon>
        <taxon>Dichotomicrobium</taxon>
    </lineage>
</organism>
<reference evidence="2 3" key="1">
    <citation type="submission" date="2018-08" db="EMBL/GenBank/DDBJ databases">
        <title>Genomic Encyclopedia of Archaeal and Bacterial Type Strains, Phase II (KMG-II): from individual species to whole genera.</title>
        <authorList>
            <person name="Goeker M."/>
        </authorList>
    </citation>
    <scope>NUCLEOTIDE SEQUENCE [LARGE SCALE GENOMIC DNA]</scope>
    <source>
        <strain evidence="2 3">DSM 5002</strain>
    </source>
</reference>
<accession>A0A397QCL8</accession>
<dbReference type="AlphaFoldDB" id="A0A397QCL8"/>
<sequence>MTTATESDLRALIEARPRDELEAMHAAAERVLTASAALAEAGKTVVTAVMPGQAALEAWAHYPAQDIRDPATGVQFYYHAHPEHDRGAGEHGHFHVFAPAGVEGPQPADDNGHLPAGGQSLCHLIGISMDAYSQPIGLFTTNRWVTGETWLPAEDVIERVRAFEMQPQEPFAQTRTWLAGMMTLFRPQIEALITERDRRVAAWHEEKGGDIFEDRALNRTSAAPINLADQITVIEEALGIRQTV</sequence>
<comment type="caution">
    <text evidence="2">The sequence shown here is derived from an EMBL/GenBank/DDBJ whole genome shotgun (WGS) entry which is preliminary data.</text>
</comment>
<proteinExistence type="predicted"/>
<evidence type="ECO:0000259" key="1">
    <source>
        <dbReference type="Pfam" id="PF22308"/>
    </source>
</evidence>
<dbReference type="Proteomes" id="UP000266273">
    <property type="component" value="Unassembled WGS sequence"/>
</dbReference>
<dbReference type="OrthoDB" id="6115415at2"/>
<dbReference type="Pfam" id="PF22308">
    <property type="entry name" value="DUF6969"/>
    <property type="match status" value="1"/>
</dbReference>
<evidence type="ECO:0000313" key="3">
    <source>
        <dbReference type="Proteomes" id="UP000266273"/>
    </source>
</evidence>
<feature type="domain" description="DUF6969" evidence="1">
    <location>
        <begin position="25"/>
        <end position="225"/>
    </location>
</feature>
<name>A0A397QCL8_9HYPH</name>